<feature type="region of interest" description="Disordered" evidence="1">
    <location>
        <begin position="80"/>
        <end position="118"/>
    </location>
</feature>
<gene>
    <name evidence="2" type="ORF">ALC53_04475</name>
</gene>
<evidence type="ECO:0000313" key="3">
    <source>
        <dbReference type="Proteomes" id="UP000078540"/>
    </source>
</evidence>
<organism evidence="2 3">
    <name type="scientific">Atta colombica</name>
    <dbReference type="NCBI Taxonomy" id="520822"/>
    <lineage>
        <taxon>Eukaryota</taxon>
        <taxon>Metazoa</taxon>
        <taxon>Ecdysozoa</taxon>
        <taxon>Arthropoda</taxon>
        <taxon>Hexapoda</taxon>
        <taxon>Insecta</taxon>
        <taxon>Pterygota</taxon>
        <taxon>Neoptera</taxon>
        <taxon>Endopterygota</taxon>
        <taxon>Hymenoptera</taxon>
        <taxon>Apocrita</taxon>
        <taxon>Aculeata</taxon>
        <taxon>Formicoidea</taxon>
        <taxon>Formicidae</taxon>
        <taxon>Myrmicinae</taxon>
        <taxon>Atta</taxon>
    </lineage>
</organism>
<proteinExistence type="predicted"/>
<reference evidence="2 3" key="1">
    <citation type="submission" date="2015-09" db="EMBL/GenBank/DDBJ databases">
        <title>Atta colombica WGS genome.</title>
        <authorList>
            <person name="Nygaard S."/>
            <person name="Hu H."/>
            <person name="Boomsma J."/>
            <person name="Zhang G."/>
        </authorList>
    </citation>
    <scope>NUCLEOTIDE SEQUENCE [LARGE SCALE GENOMIC DNA]</scope>
    <source>
        <strain evidence="2">Treedump-2</strain>
        <tissue evidence="2">Whole body</tissue>
    </source>
</reference>
<evidence type="ECO:0000313" key="2">
    <source>
        <dbReference type="EMBL" id="KYM85694.1"/>
    </source>
</evidence>
<keyword evidence="3" id="KW-1185">Reference proteome</keyword>
<name>A0A195BLQ2_9HYME</name>
<dbReference type="Proteomes" id="UP000078540">
    <property type="component" value="Unassembled WGS sequence"/>
</dbReference>
<protein>
    <submittedName>
        <fullName evidence="2">Uncharacterized protein</fullName>
    </submittedName>
</protein>
<accession>A0A195BLQ2</accession>
<sequence>MELFVVLHGNFAIVHSERKGTKSVSAATKWMCIIQKYAWRRKSDGKVSRRHIKGNVKEEAWENKAWEGRKRGVRIIFTEKEEKEEEEKEEKVEEEEEEVEKQETLPLFDVAGETKNGG</sequence>
<evidence type="ECO:0000256" key="1">
    <source>
        <dbReference type="SAM" id="MobiDB-lite"/>
    </source>
</evidence>
<dbReference type="EMBL" id="KQ976450">
    <property type="protein sequence ID" value="KYM85694.1"/>
    <property type="molecule type" value="Genomic_DNA"/>
</dbReference>
<feature type="compositionally biased region" description="Acidic residues" evidence="1">
    <location>
        <begin position="82"/>
        <end position="100"/>
    </location>
</feature>
<dbReference type="AlphaFoldDB" id="A0A195BLQ2"/>